<feature type="domain" description="A-factor biosynthesis hotdog" evidence="1">
    <location>
        <begin position="92"/>
        <end position="231"/>
    </location>
</feature>
<reference evidence="3" key="1">
    <citation type="journal article" date="2019" name="Int. J. Syst. Evol. Microbiol.">
        <title>The Global Catalogue of Microorganisms (GCM) 10K type strain sequencing project: providing services to taxonomists for standard genome sequencing and annotation.</title>
        <authorList>
            <consortium name="The Broad Institute Genomics Platform"/>
            <consortium name="The Broad Institute Genome Sequencing Center for Infectious Disease"/>
            <person name="Wu L."/>
            <person name="Ma J."/>
        </authorList>
    </citation>
    <scope>NUCLEOTIDE SEQUENCE [LARGE SCALE GENOMIC DNA]</scope>
    <source>
        <strain evidence="3">JCM 12393</strain>
    </source>
</reference>
<dbReference type="EMBL" id="BAAAKJ010000193">
    <property type="protein sequence ID" value="GAA1397718.1"/>
    <property type="molecule type" value="Genomic_DNA"/>
</dbReference>
<gene>
    <name evidence="2" type="ORF">GCM10009639_35490</name>
</gene>
<keyword evidence="3" id="KW-1185">Reference proteome</keyword>
<accession>A0ABP4ISA8</accession>
<evidence type="ECO:0000313" key="2">
    <source>
        <dbReference type="EMBL" id="GAA1397718.1"/>
    </source>
</evidence>
<dbReference type="Gene3D" id="3.10.129.10">
    <property type="entry name" value="Hotdog Thioesterase"/>
    <property type="match status" value="1"/>
</dbReference>
<evidence type="ECO:0000259" key="1">
    <source>
        <dbReference type="Pfam" id="PF03756"/>
    </source>
</evidence>
<proteinExistence type="predicted"/>
<sequence>MGDRPSGPAEHRTPPPVRWVVGPAFADSRSDSATVTVEQLFAAEPAPARLRPGFGVSPQDWADLAVRLARSPLARAVLLEGEPEVGVEADRVLKRDPRNVLITRPSRTDAEDHLTSTGAMAFEAALAVPDGTEMILDHTIGQRHVPGMLIIEAMIQLLTAAVPRCFPRREDSEWIGVMHGCRFSFSRFTFPSDARLAAELRVAGSAAPDRVPMAAEVVLSQAGRDTAVGSFALNAFSLRRLSDIEISQEAGVFGRQAADGSTTHSQPADGR</sequence>
<dbReference type="Pfam" id="PF03756">
    <property type="entry name" value="AfsA"/>
    <property type="match status" value="1"/>
</dbReference>
<name>A0ABP4ISA8_9ACTN</name>
<organism evidence="2 3">
    <name type="scientific">Kitasatospora putterlickiae</name>
    <dbReference type="NCBI Taxonomy" id="221725"/>
    <lineage>
        <taxon>Bacteria</taxon>
        <taxon>Bacillati</taxon>
        <taxon>Actinomycetota</taxon>
        <taxon>Actinomycetes</taxon>
        <taxon>Kitasatosporales</taxon>
        <taxon>Streptomycetaceae</taxon>
        <taxon>Kitasatospora</taxon>
    </lineage>
</organism>
<comment type="caution">
    <text evidence="2">The sequence shown here is derived from an EMBL/GenBank/DDBJ whole genome shotgun (WGS) entry which is preliminary data.</text>
</comment>
<protein>
    <recommendedName>
        <fullName evidence="1">A-factor biosynthesis hotdog domain-containing protein</fullName>
    </recommendedName>
</protein>
<evidence type="ECO:0000313" key="3">
    <source>
        <dbReference type="Proteomes" id="UP001499863"/>
    </source>
</evidence>
<dbReference type="InterPro" id="IPR005509">
    <property type="entry name" value="AfsA_hotdog_dom"/>
</dbReference>
<dbReference type="Proteomes" id="UP001499863">
    <property type="component" value="Unassembled WGS sequence"/>
</dbReference>